<dbReference type="SUPFAM" id="SSF56925">
    <property type="entry name" value="OMPA-like"/>
    <property type="match status" value="1"/>
</dbReference>
<evidence type="ECO:0008006" key="3">
    <source>
        <dbReference type="Google" id="ProtNLM"/>
    </source>
</evidence>
<dbReference type="InterPro" id="IPR011250">
    <property type="entry name" value="OMP/PagP_B-barrel"/>
</dbReference>
<comment type="caution">
    <text evidence="1">The sequence shown here is derived from an EMBL/GenBank/DDBJ whole genome shotgun (WGS) entry which is preliminary data.</text>
</comment>
<protein>
    <recommendedName>
        <fullName evidence="3">Outer membrane protein beta-barrel domain-containing protein</fullName>
    </recommendedName>
</protein>
<organism evidence="1 2">
    <name type="scientific">Iningainema tapete BLCC-T55</name>
    <dbReference type="NCBI Taxonomy" id="2748662"/>
    <lineage>
        <taxon>Bacteria</taxon>
        <taxon>Bacillati</taxon>
        <taxon>Cyanobacteriota</taxon>
        <taxon>Cyanophyceae</taxon>
        <taxon>Nostocales</taxon>
        <taxon>Scytonemataceae</taxon>
        <taxon>Iningainema tapete</taxon>
    </lineage>
</organism>
<sequence length="290" mass="30164">MNNIFSRKGKEVFWLLSLSALTVIGGGKAAVAETIDTTNSFQLTQANETETSSTEVSTRIETFSSQTEETTLGENTPQVSQPEFILSTQQQTEQRVATPVPGTTATTSEAIATVDTQTHTNAVTTQKSTVTTKSNANVAQADINIDPGRRTRGGSSYVGIAGNIGLGGGESALGDSNFAVISKIGLSNTISVRPAAIIGDNTTFLLPVAYDFSLNQLTDPFSDPLPIAPYVGAGAAIKTGDDTEVGFLLTGGVDVPISPRFTATAAVNAGFFDDVQVGLTVGVGYNFRGL</sequence>
<accession>A0A8J7C0J1</accession>
<name>A0A8J7C0J1_9CYAN</name>
<dbReference type="EMBL" id="JACXAE010000120">
    <property type="protein sequence ID" value="MBD2778113.1"/>
    <property type="molecule type" value="Genomic_DNA"/>
</dbReference>
<keyword evidence="2" id="KW-1185">Reference proteome</keyword>
<dbReference type="Proteomes" id="UP000629098">
    <property type="component" value="Unassembled WGS sequence"/>
</dbReference>
<reference evidence="1" key="1">
    <citation type="submission" date="2020-09" db="EMBL/GenBank/DDBJ databases">
        <title>Iningainema tapete sp. nov. (Scytonemataceae, Cyanobacteria) from greenhouses in central Florida (USA) produces two types of nodularin with biosynthetic potential for microcystin-LR and anabaenopeptins.</title>
        <authorList>
            <person name="Berthold D.E."/>
            <person name="Lefler F.W."/>
            <person name="Huang I.-S."/>
            <person name="Abdulla H."/>
            <person name="Zimba P.V."/>
            <person name="Laughinghouse H.D. IV."/>
        </authorList>
    </citation>
    <scope>NUCLEOTIDE SEQUENCE</scope>
    <source>
        <strain evidence="1">BLCCT55</strain>
    </source>
</reference>
<dbReference type="RefSeq" id="WP_190837423.1">
    <property type="nucleotide sequence ID" value="NZ_CAWPPI010000120.1"/>
</dbReference>
<evidence type="ECO:0000313" key="1">
    <source>
        <dbReference type="EMBL" id="MBD2778113.1"/>
    </source>
</evidence>
<evidence type="ECO:0000313" key="2">
    <source>
        <dbReference type="Proteomes" id="UP000629098"/>
    </source>
</evidence>
<gene>
    <name evidence="1" type="ORF">ICL16_40250</name>
</gene>
<dbReference type="AlphaFoldDB" id="A0A8J7C0J1"/>
<proteinExistence type="predicted"/>